<protein>
    <recommendedName>
        <fullName evidence="1">ECT2 BRCT0 domain-containing protein</fullName>
    </recommendedName>
</protein>
<evidence type="ECO:0000313" key="2">
    <source>
        <dbReference type="EMBL" id="CAI9595450.1"/>
    </source>
</evidence>
<sequence>MNENSMLAPAGGRSLLADSSVFDSKITETSKENIFSIPTDVDEDMPQIETRVILVQDAGKNEALLKALEEIKLQHVITEAVEEYVEADAPEFENVFV</sequence>
<feature type="domain" description="ECT2 BRCT0" evidence="1">
    <location>
        <begin position="62"/>
        <end position="97"/>
    </location>
</feature>
<dbReference type="Pfam" id="PF21243">
    <property type="entry name" value="ECT2_BRCT0"/>
    <property type="match status" value="1"/>
</dbReference>
<gene>
    <name evidence="2" type="ORF">SPARVUS_LOCUS11891027</name>
</gene>
<feature type="non-terminal residue" evidence="2">
    <location>
        <position position="97"/>
    </location>
</feature>
<dbReference type="Gene3D" id="3.40.50.10190">
    <property type="entry name" value="BRCT domain"/>
    <property type="match status" value="1"/>
</dbReference>
<proteinExistence type="predicted"/>
<reference evidence="2" key="1">
    <citation type="submission" date="2023-05" db="EMBL/GenBank/DDBJ databases">
        <authorList>
            <person name="Stuckert A."/>
        </authorList>
    </citation>
    <scope>NUCLEOTIDE SEQUENCE</scope>
</reference>
<keyword evidence="3" id="KW-1185">Reference proteome</keyword>
<dbReference type="Proteomes" id="UP001162483">
    <property type="component" value="Unassembled WGS sequence"/>
</dbReference>
<accession>A0ABN9FEI9</accession>
<dbReference type="InterPro" id="IPR049396">
    <property type="entry name" value="ECT2_BRCT0"/>
</dbReference>
<name>A0ABN9FEI9_9NEOB</name>
<comment type="caution">
    <text evidence="2">The sequence shown here is derived from an EMBL/GenBank/DDBJ whole genome shotgun (WGS) entry which is preliminary data.</text>
</comment>
<organism evidence="2 3">
    <name type="scientific">Staurois parvus</name>
    <dbReference type="NCBI Taxonomy" id="386267"/>
    <lineage>
        <taxon>Eukaryota</taxon>
        <taxon>Metazoa</taxon>
        <taxon>Chordata</taxon>
        <taxon>Craniata</taxon>
        <taxon>Vertebrata</taxon>
        <taxon>Euteleostomi</taxon>
        <taxon>Amphibia</taxon>
        <taxon>Batrachia</taxon>
        <taxon>Anura</taxon>
        <taxon>Neobatrachia</taxon>
        <taxon>Ranoidea</taxon>
        <taxon>Ranidae</taxon>
        <taxon>Staurois</taxon>
    </lineage>
</organism>
<evidence type="ECO:0000313" key="3">
    <source>
        <dbReference type="Proteomes" id="UP001162483"/>
    </source>
</evidence>
<evidence type="ECO:0000259" key="1">
    <source>
        <dbReference type="Pfam" id="PF21243"/>
    </source>
</evidence>
<dbReference type="InterPro" id="IPR036420">
    <property type="entry name" value="BRCT_dom_sf"/>
</dbReference>
<dbReference type="EMBL" id="CATNWA010016795">
    <property type="protein sequence ID" value="CAI9595450.1"/>
    <property type="molecule type" value="Genomic_DNA"/>
</dbReference>